<evidence type="ECO:0000259" key="2">
    <source>
        <dbReference type="Pfam" id="PF12333"/>
    </source>
</evidence>
<proteinExistence type="predicted"/>
<accession>A0A7J6P808</accession>
<name>A0A7J6P808_PEROL</name>
<organism evidence="3 4">
    <name type="scientific">Perkinsus olseni</name>
    <name type="common">Perkinsus atlanticus</name>
    <dbReference type="NCBI Taxonomy" id="32597"/>
    <lineage>
        <taxon>Eukaryota</taxon>
        <taxon>Sar</taxon>
        <taxon>Alveolata</taxon>
        <taxon>Perkinsozoa</taxon>
        <taxon>Perkinsea</taxon>
        <taxon>Perkinsida</taxon>
        <taxon>Perkinsidae</taxon>
        <taxon>Perkinsus</taxon>
    </lineage>
</organism>
<reference evidence="3 4" key="1">
    <citation type="submission" date="2020-04" db="EMBL/GenBank/DDBJ databases">
        <title>Perkinsus olseni comparative genomics.</title>
        <authorList>
            <person name="Bogema D.R."/>
        </authorList>
    </citation>
    <scope>NUCLEOTIDE SEQUENCE [LARGE SCALE GENOMIC DNA]</scope>
    <source>
        <strain evidence="3">00978-12</strain>
    </source>
</reference>
<feature type="domain" description="Pre-rRNA-processing protein Ipi1 N-terminal" evidence="2">
    <location>
        <begin position="115"/>
        <end position="157"/>
    </location>
</feature>
<dbReference type="AlphaFoldDB" id="A0A7J6P808"/>
<dbReference type="EMBL" id="JABANP010000077">
    <property type="protein sequence ID" value="KAF4691491.1"/>
    <property type="molecule type" value="Genomic_DNA"/>
</dbReference>
<dbReference type="InterPro" id="IPR016024">
    <property type="entry name" value="ARM-type_fold"/>
</dbReference>
<dbReference type="OrthoDB" id="361362at2759"/>
<evidence type="ECO:0000313" key="4">
    <source>
        <dbReference type="Proteomes" id="UP000541610"/>
    </source>
</evidence>
<dbReference type="SUPFAM" id="SSF48371">
    <property type="entry name" value="ARM repeat"/>
    <property type="match status" value="1"/>
</dbReference>
<feature type="compositionally biased region" description="Basic residues" evidence="1">
    <location>
        <begin position="496"/>
        <end position="506"/>
    </location>
</feature>
<dbReference type="InterPro" id="IPR011989">
    <property type="entry name" value="ARM-like"/>
</dbReference>
<sequence>MVTNVDQFRAKRVVLARQSILEDKSGASAKLRAILSQVRHYNVFKRRDALVALKNFCFAEEYKEGESHEHRLTSAIEDAAKVFDTVAPCMCDADGDVRRLCSEFLTSLFSALPYQDIRPFARLLCAQLRAGITHVDSEIRADASSFLASILSQSDGASKDALMPPTEAAKLASAFLSSQKVTVHNLESVALLLRRAADKSPSDSDVCTACASLRNVVDVPPNAAHWVGRIHSKKLREGFWVTNGASRYLPELSTSKFRNAFKIGFNEHNWWGAPFTLAAHFGASVGDHHSHTAALSSDVAGKLSKQLLNLWLDTNNAGLARSPAELARRRLLIVQSTNAALATGWLSMTHCGPLVEAILKEFPCRAPATSSDRSLYELIDDLNYAKGQLPREYVLGRPPVVLMMRAGKADLLPKEQKLVVTFLVNQAERIVSSSVAKKSSEMREVSALRPWMSLATKALQPSRASGDWPGLMLKREEDDEGYTSTESREDTAQKAARSKGSRRSKPSRGAFAVLAEDSDDDESMRKTMMAPGQLPRVLSVADSKVHPVAPESPLFLHILPTIAAMCSSAVEEPPVSLREYPLGSICNRVVSDSMRAALLRRLPSVGLASERA</sequence>
<dbReference type="Pfam" id="PF12333">
    <property type="entry name" value="Ipi1_N"/>
    <property type="match status" value="1"/>
</dbReference>
<gene>
    <name evidence="3" type="primary">TEX10</name>
    <name evidence="3" type="ORF">FOZ60_015354</name>
</gene>
<comment type="caution">
    <text evidence="3">The sequence shown here is derived from an EMBL/GenBank/DDBJ whole genome shotgun (WGS) entry which is preliminary data.</text>
</comment>
<dbReference type="Proteomes" id="UP000541610">
    <property type="component" value="Unassembled WGS sequence"/>
</dbReference>
<evidence type="ECO:0000313" key="3">
    <source>
        <dbReference type="EMBL" id="KAF4691491.1"/>
    </source>
</evidence>
<dbReference type="Gene3D" id="1.25.10.10">
    <property type="entry name" value="Leucine-rich Repeat Variant"/>
    <property type="match status" value="1"/>
</dbReference>
<evidence type="ECO:0000256" key="1">
    <source>
        <dbReference type="SAM" id="MobiDB-lite"/>
    </source>
</evidence>
<feature type="region of interest" description="Disordered" evidence="1">
    <location>
        <begin position="477"/>
        <end position="523"/>
    </location>
</feature>
<dbReference type="InterPro" id="IPR024679">
    <property type="entry name" value="Ipi1_N"/>
</dbReference>
<protein>
    <submittedName>
        <fullName evidence="3">Testis-expressed sequence 10 protein</fullName>
    </submittedName>
</protein>